<name>A0A9X2BVC6_9PROT</name>
<feature type="transmembrane region" description="Helical" evidence="1">
    <location>
        <begin position="297"/>
        <end position="316"/>
    </location>
</feature>
<keyword evidence="3" id="KW-0808">Transferase</keyword>
<feature type="domain" description="Acyltransferase 3" evidence="2">
    <location>
        <begin position="6"/>
        <end position="343"/>
    </location>
</feature>
<dbReference type="Proteomes" id="UP001139516">
    <property type="component" value="Unassembled WGS sequence"/>
</dbReference>
<organism evidence="3 4">
    <name type="scientific">Roseomonas acroporae</name>
    <dbReference type="NCBI Taxonomy" id="2937791"/>
    <lineage>
        <taxon>Bacteria</taxon>
        <taxon>Pseudomonadati</taxon>
        <taxon>Pseudomonadota</taxon>
        <taxon>Alphaproteobacteria</taxon>
        <taxon>Acetobacterales</taxon>
        <taxon>Roseomonadaceae</taxon>
        <taxon>Roseomonas</taxon>
    </lineage>
</organism>
<proteinExistence type="predicted"/>
<evidence type="ECO:0000256" key="1">
    <source>
        <dbReference type="SAM" id="Phobius"/>
    </source>
</evidence>
<dbReference type="Pfam" id="PF01757">
    <property type="entry name" value="Acyl_transf_3"/>
    <property type="match status" value="1"/>
</dbReference>
<feature type="transmembrane region" description="Helical" evidence="1">
    <location>
        <begin position="182"/>
        <end position="201"/>
    </location>
</feature>
<keyword evidence="3" id="KW-0012">Acyltransferase</keyword>
<evidence type="ECO:0000313" key="4">
    <source>
        <dbReference type="Proteomes" id="UP001139516"/>
    </source>
</evidence>
<dbReference type="GO" id="GO:0016747">
    <property type="term" value="F:acyltransferase activity, transferring groups other than amino-acyl groups"/>
    <property type="evidence" value="ECO:0007669"/>
    <property type="project" value="InterPro"/>
</dbReference>
<keyword evidence="1" id="KW-0472">Membrane</keyword>
<dbReference type="EMBL" id="JALPRX010000019">
    <property type="protein sequence ID" value="MCK8783869.1"/>
    <property type="molecule type" value="Genomic_DNA"/>
</dbReference>
<dbReference type="InterPro" id="IPR002656">
    <property type="entry name" value="Acyl_transf_3_dom"/>
</dbReference>
<keyword evidence="1" id="KW-1133">Transmembrane helix</keyword>
<sequence length="379" mass="41802">MQRIGCLDGVRGLAAIWVLVGHCLILTGARFPVLDRPDFGVDLFIMLSGYLMVFQYLSRRRFEDWNRPRTWTVFWTRRFFRIAPLYYLMLLLALLLGGPIFENRMIIDSFLELPGQAPERYLDSSPWNVFMHVSFLFGLFPDYAFRTPLPDWSIGLEMQFYAVFPLLILLAGRFGWLAAAPMIAGCALAVAMLLAASAIVFPMPSFLPLKMHLFLCGMLIAAAPVGAAGRLVAFLAVIALLASLPIGGDAGLRHRLVRVLIAVAFFALIHMQGFPVVGKVSALLGRPAFHWLGEMSFGVYLNHLLFMHPVAALLISQYGTTMSAGLRFAIALPVVIVLSYALSCLTYVALENPGRAMGRKAAKLMQGRAPLPARNAAAP</sequence>
<dbReference type="GO" id="GO:0016020">
    <property type="term" value="C:membrane"/>
    <property type="evidence" value="ECO:0007669"/>
    <property type="project" value="TreeGrafter"/>
</dbReference>
<dbReference type="InterPro" id="IPR050879">
    <property type="entry name" value="Acyltransferase_3"/>
</dbReference>
<gene>
    <name evidence="3" type="ORF">M0638_05675</name>
</gene>
<feature type="transmembrane region" description="Helical" evidence="1">
    <location>
        <begin position="256"/>
        <end position="277"/>
    </location>
</feature>
<keyword evidence="1" id="KW-0812">Transmembrane</keyword>
<comment type="caution">
    <text evidence="3">The sequence shown here is derived from an EMBL/GenBank/DDBJ whole genome shotgun (WGS) entry which is preliminary data.</text>
</comment>
<dbReference type="PANTHER" id="PTHR23028">
    <property type="entry name" value="ACETYLTRANSFERASE"/>
    <property type="match status" value="1"/>
</dbReference>
<feature type="transmembrane region" description="Helical" evidence="1">
    <location>
        <begin position="39"/>
        <end position="58"/>
    </location>
</feature>
<reference evidence="3" key="1">
    <citation type="submission" date="2022-04" db="EMBL/GenBank/DDBJ databases">
        <title>Roseomonas acroporae sp. nov., isolated from coral Acropora digitifera.</title>
        <authorList>
            <person name="Sun H."/>
        </authorList>
    </citation>
    <scope>NUCLEOTIDE SEQUENCE</scope>
    <source>
        <strain evidence="3">NAR14</strain>
    </source>
</reference>
<dbReference type="AlphaFoldDB" id="A0A9X2BVC6"/>
<feature type="transmembrane region" description="Helical" evidence="1">
    <location>
        <begin position="12"/>
        <end position="33"/>
    </location>
</feature>
<evidence type="ECO:0000313" key="3">
    <source>
        <dbReference type="EMBL" id="MCK8783869.1"/>
    </source>
</evidence>
<dbReference type="PANTHER" id="PTHR23028:SF53">
    <property type="entry name" value="ACYL_TRANSF_3 DOMAIN-CONTAINING PROTEIN"/>
    <property type="match status" value="1"/>
</dbReference>
<keyword evidence="4" id="KW-1185">Reference proteome</keyword>
<feature type="transmembrane region" description="Helical" evidence="1">
    <location>
        <begin position="213"/>
        <end position="244"/>
    </location>
</feature>
<feature type="transmembrane region" description="Helical" evidence="1">
    <location>
        <begin position="328"/>
        <end position="350"/>
    </location>
</feature>
<feature type="transmembrane region" description="Helical" evidence="1">
    <location>
        <begin position="158"/>
        <end position="176"/>
    </location>
</feature>
<evidence type="ECO:0000259" key="2">
    <source>
        <dbReference type="Pfam" id="PF01757"/>
    </source>
</evidence>
<dbReference type="RefSeq" id="WP_248665990.1">
    <property type="nucleotide sequence ID" value="NZ_JALPRX010000019.1"/>
</dbReference>
<protein>
    <submittedName>
        <fullName evidence="3">Acyltransferase</fullName>
    </submittedName>
</protein>
<accession>A0A9X2BVC6</accession>
<dbReference type="GO" id="GO:0000271">
    <property type="term" value="P:polysaccharide biosynthetic process"/>
    <property type="evidence" value="ECO:0007669"/>
    <property type="project" value="TreeGrafter"/>
</dbReference>
<feature type="transmembrane region" description="Helical" evidence="1">
    <location>
        <begin position="79"/>
        <end position="101"/>
    </location>
</feature>